<feature type="compositionally biased region" description="Polar residues" evidence="1">
    <location>
        <begin position="32"/>
        <end position="44"/>
    </location>
</feature>
<feature type="region of interest" description="Disordered" evidence="1">
    <location>
        <begin position="58"/>
        <end position="104"/>
    </location>
</feature>
<organism evidence="2 3">
    <name type="scientific">Hypsibius exemplaris</name>
    <name type="common">Freshwater tardigrade</name>
    <dbReference type="NCBI Taxonomy" id="2072580"/>
    <lineage>
        <taxon>Eukaryota</taxon>
        <taxon>Metazoa</taxon>
        <taxon>Ecdysozoa</taxon>
        <taxon>Tardigrada</taxon>
        <taxon>Eutardigrada</taxon>
        <taxon>Parachela</taxon>
        <taxon>Hypsibioidea</taxon>
        <taxon>Hypsibiidae</taxon>
        <taxon>Hypsibius</taxon>
    </lineage>
</organism>
<feature type="compositionally biased region" description="Low complexity" evidence="1">
    <location>
        <begin position="18"/>
        <end position="28"/>
    </location>
</feature>
<evidence type="ECO:0000256" key="1">
    <source>
        <dbReference type="SAM" id="MobiDB-lite"/>
    </source>
</evidence>
<comment type="caution">
    <text evidence="2">The sequence shown here is derived from an EMBL/GenBank/DDBJ whole genome shotgun (WGS) entry which is preliminary data.</text>
</comment>
<feature type="compositionally biased region" description="Polar residues" evidence="1">
    <location>
        <begin position="65"/>
        <end position="82"/>
    </location>
</feature>
<dbReference type="Proteomes" id="UP000192578">
    <property type="component" value="Unassembled WGS sequence"/>
</dbReference>
<sequence>MDQRPTLYRTFRHLDRPSSTARSSTSAHHSTEPSVTLTDRQPQSVIHHRPVLYRTFRHLDGPLSTPRSSTSAQHSTEPSVTLTDRHPQPGHSPPPITLPNLPSP</sequence>
<dbReference type="EMBL" id="MTYJ01000033">
    <property type="protein sequence ID" value="OQV20096.1"/>
    <property type="molecule type" value="Genomic_DNA"/>
</dbReference>
<reference evidence="3" key="1">
    <citation type="submission" date="2017-01" db="EMBL/GenBank/DDBJ databases">
        <title>Comparative genomics of anhydrobiosis in the tardigrade Hypsibius dujardini.</title>
        <authorList>
            <person name="Yoshida Y."/>
            <person name="Koutsovoulos G."/>
            <person name="Laetsch D."/>
            <person name="Stevens L."/>
            <person name="Kumar S."/>
            <person name="Horikawa D."/>
            <person name="Ishino K."/>
            <person name="Komine S."/>
            <person name="Tomita M."/>
            <person name="Blaxter M."/>
            <person name="Arakawa K."/>
        </authorList>
    </citation>
    <scope>NUCLEOTIDE SEQUENCE [LARGE SCALE GENOMIC DNA]</scope>
    <source>
        <strain evidence="3">Z151</strain>
    </source>
</reference>
<accession>A0A1W0WY21</accession>
<evidence type="ECO:0000313" key="2">
    <source>
        <dbReference type="EMBL" id="OQV20096.1"/>
    </source>
</evidence>
<dbReference type="AlphaFoldDB" id="A0A1W0WY21"/>
<name>A0A1W0WY21_HYPEX</name>
<proteinExistence type="predicted"/>
<feature type="region of interest" description="Disordered" evidence="1">
    <location>
        <begin position="1"/>
        <end position="46"/>
    </location>
</feature>
<gene>
    <name evidence="2" type="ORF">BV898_05889</name>
</gene>
<feature type="compositionally biased region" description="Pro residues" evidence="1">
    <location>
        <begin position="90"/>
        <end position="104"/>
    </location>
</feature>
<protein>
    <submittedName>
        <fullName evidence="2">Uncharacterized protein</fullName>
    </submittedName>
</protein>
<keyword evidence="3" id="KW-1185">Reference proteome</keyword>
<evidence type="ECO:0000313" key="3">
    <source>
        <dbReference type="Proteomes" id="UP000192578"/>
    </source>
</evidence>